<evidence type="ECO:0000256" key="1">
    <source>
        <dbReference type="SAM" id="MobiDB-lite"/>
    </source>
</evidence>
<evidence type="ECO:0000313" key="2">
    <source>
        <dbReference type="EMBL" id="MED6110730.1"/>
    </source>
</evidence>
<name>A0ABU6QGG3_9FABA</name>
<feature type="region of interest" description="Disordered" evidence="1">
    <location>
        <begin position="1"/>
        <end position="46"/>
    </location>
</feature>
<reference evidence="2 3" key="1">
    <citation type="journal article" date="2023" name="Plants (Basel)">
        <title>Bridging the Gap: Combining Genomics and Transcriptomics Approaches to Understand Stylosanthes scabra, an Orphan Legume from the Brazilian Caatinga.</title>
        <authorList>
            <person name="Ferreira-Neto J.R.C."/>
            <person name="da Silva M.D."/>
            <person name="Binneck E."/>
            <person name="de Melo N.F."/>
            <person name="da Silva R.H."/>
            <person name="de Melo A.L.T.M."/>
            <person name="Pandolfi V."/>
            <person name="Bustamante F.O."/>
            <person name="Brasileiro-Vidal A.C."/>
            <person name="Benko-Iseppon A.M."/>
        </authorList>
    </citation>
    <scope>NUCLEOTIDE SEQUENCE [LARGE SCALE GENOMIC DNA]</scope>
    <source>
        <tissue evidence="2">Leaves</tissue>
    </source>
</reference>
<protein>
    <submittedName>
        <fullName evidence="2">Uncharacterized protein</fullName>
    </submittedName>
</protein>
<evidence type="ECO:0000313" key="3">
    <source>
        <dbReference type="Proteomes" id="UP001341840"/>
    </source>
</evidence>
<gene>
    <name evidence="2" type="ORF">PIB30_045591</name>
</gene>
<dbReference type="EMBL" id="JASCZI010000279">
    <property type="protein sequence ID" value="MED6110730.1"/>
    <property type="molecule type" value="Genomic_DNA"/>
</dbReference>
<keyword evidence="3" id="KW-1185">Reference proteome</keyword>
<dbReference type="Proteomes" id="UP001341840">
    <property type="component" value="Unassembled WGS sequence"/>
</dbReference>
<sequence length="125" mass="13328">MVYLLSVGESGNEGSRAVHSEEPGNAGGGNKGESVGGRVSGDKEGYTRGRVSFRDKVVGNARPGFSTAATALEGDRLGTVIGKQGDPQPPRIKFTKETRDVFSLPYKDAVIRRNLLRIYVSLDSS</sequence>
<accession>A0ABU6QGG3</accession>
<comment type="caution">
    <text evidence="2">The sequence shown here is derived from an EMBL/GenBank/DDBJ whole genome shotgun (WGS) entry which is preliminary data.</text>
</comment>
<organism evidence="2 3">
    <name type="scientific">Stylosanthes scabra</name>
    <dbReference type="NCBI Taxonomy" id="79078"/>
    <lineage>
        <taxon>Eukaryota</taxon>
        <taxon>Viridiplantae</taxon>
        <taxon>Streptophyta</taxon>
        <taxon>Embryophyta</taxon>
        <taxon>Tracheophyta</taxon>
        <taxon>Spermatophyta</taxon>
        <taxon>Magnoliopsida</taxon>
        <taxon>eudicotyledons</taxon>
        <taxon>Gunneridae</taxon>
        <taxon>Pentapetalae</taxon>
        <taxon>rosids</taxon>
        <taxon>fabids</taxon>
        <taxon>Fabales</taxon>
        <taxon>Fabaceae</taxon>
        <taxon>Papilionoideae</taxon>
        <taxon>50 kb inversion clade</taxon>
        <taxon>dalbergioids sensu lato</taxon>
        <taxon>Dalbergieae</taxon>
        <taxon>Pterocarpus clade</taxon>
        <taxon>Stylosanthes</taxon>
    </lineage>
</organism>
<proteinExistence type="predicted"/>
<feature type="compositionally biased region" description="Gly residues" evidence="1">
    <location>
        <begin position="25"/>
        <end position="39"/>
    </location>
</feature>